<reference evidence="3" key="2">
    <citation type="journal article" date="2013" name="Nat. Commun.">
        <title>Genome of the Chinese tree shrew.</title>
        <authorList>
            <person name="Fan Y."/>
            <person name="Huang Z.Y."/>
            <person name="Cao C.C."/>
            <person name="Chen C.S."/>
            <person name="Chen Y.X."/>
            <person name="Fan D.D."/>
            <person name="He J."/>
            <person name="Hou H.L."/>
            <person name="Hu L."/>
            <person name="Hu X.T."/>
            <person name="Jiang X.T."/>
            <person name="Lai R."/>
            <person name="Lang Y.S."/>
            <person name="Liang B."/>
            <person name="Liao S.G."/>
            <person name="Mu D."/>
            <person name="Ma Y.Y."/>
            <person name="Niu Y.Y."/>
            <person name="Sun X.Q."/>
            <person name="Xia J.Q."/>
            <person name="Xiao J."/>
            <person name="Xiong Z.Q."/>
            <person name="Xu L."/>
            <person name="Yang L."/>
            <person name="Zhang Y."/>
            <person name="Zhao W."/>
            <person name="Zhao X.D."/>
            <person name="Zheng Y.T."/>
            <person name="Zhou J.M."/>
            <person name="Zhu Y.B."/>
            <person name="Zhang G.J."/>
            <person name="Wang J."/>
            <person name="Yao Y.G."/>
        </authorList>
    </citation>
    <scope>NUCLEOTIDE SEQUENCE [LARGE SCALE GENOMIC DNA]</scope>
</reference>
<sequence length="112" mass="11938">MATAKEGCGTGQVATGNGRRLHLGIPEAVFVVRDTPFPGVLTRGRRLFFFPGPILAWTFGEGAELKVKGGSGQLSPRRDGLSPRRSSERNAAQKSLEETVAGRRVEAGAGRF</sequence>
<evidence type="ECO:0000256" key="1">
    <source>
        <dbReference type="SAM" id="MobiDB-lite"/>
    </source>
</evidence>
<gene>
    <name evidence="2" type="ORF">TREES_T100013811</name>
</gene>
<name>L8Y0A9_TUPCH</name>
<dbReference type="EMBL" id="KB370041">
    <property type="protein sequence ID" value="ELV09632.1"/>
    <property type="molecule type" value="Genomic_DNA"/>
</dbReference>
<dbReference type="Proteomes" id="UP000011518">
    <property type="component" value="Unassembled WGS sequence"/>
</dbReference>
<dbReference type="AlphaFoldDB" id="L8Y0A9"/>
<feature type="compositionally biased region" description="Basic and acidic residues" evidence="1">
    <location>
        <begin position="76"/>
        <end position="88"/>
    </location>
</feature>
<organism evidence="2 3">
    <name type="scientific">Tupaia chinensis</name>
    <name type="common">Chinese tree shrew</name>
    <name type="synonym">Tupaia belangeri chinensis</name>
    <dbReference type="NCBI Taxonomy" id="246437"/>
    <lineage>
        <taxon>Eukaryota</taxon>
        <taxon>Metazoa</taxon>
        <taxon>Chordata</taxon>
        <taxon>Craniata</taxon>
        <taxon>Vertebrata</taxon>
        <taxon>Euteleostomi</taxon>
        <taxon>Mammalia</taxon>
        <taxon>Eutheria</taxon>
        <taxon>Euarchontoglires</taxon>
        <taxon>Scandentia</taxon>
        <taxon>Tupaiidae</taxon>
        <taxon>Tupaia</taxon>
    </lineage>
</organism>
<dbReference type="STRING" id="246437.L8Y0A9"/>
<keyword evidence="3" id="KW-1185">Reference proteome</keyword>
<evidence type="ECO:0000313" key="2">
    <source>
        <dbReference type="EMBL" id="ELV09632.1"/>
    </source>
</evidence>
<dbReference type="eggNOG" id="KOG3313">
    <property type="taxonomic scope" value="Eukaryota"/>
</dbReference>
<reference evidence="3" key="1">
    <citation type="submission" date="2012-07" db="EMBL/GenBank/DDBJ databases">
        <title>Genome of the Chinese tree shrew, a rising model animal genetically related to primates.</title>
        <authorList>
            <person name="Zhang G."/>
            <person name="Fan Y."/>
            <person name="Yao Y."/>
            <person name="Huang Z."/>
        </authorList>
    </citation>
    <scope>NUCLEOTIDE SEQUENCE [LARGE SCALE GENOMIC DNA]</scope>
</reference>
<dbReference type="InParanoid" id="L8Y0A9"/>
<protein>
    <submittedName>
        <fullName evidence="2">Prefoldin subunit 3</fullName>
    </submittedName>
</protein>
<evidence type="ECO:0000313" key="3">
    <source>
        <dbReference type="Proteomes" id="UP000011518"/>
    </source>
</evidence>
<feature type="region of interest" description="Disordered" evidence="1">
    <location>
        <begin position="68"/>
        <end position="100"/>
    </location>
</feature>
<accession>L8Y0A9</accession>
<proteinExistence type="predicted"/>